<organism evidence="1 2">
    <name type="scientific">Olsenella profusa F0195</name>
    <dbReference type="NCBI Taxonomy" id="1125712"/>
    <lineage>
        <taxon>Bacteria</taxon>
        <taxon>Bacillati</taxon>
        <taxon>Actinomycetota</taxon>
        <taxon>Coriobacteriia</taxon>
        <taxon>Coriobacteriales</taxon>
        <taxon>Atopobiaceae</taxon>
        <taxon>Olsenella</taxon>
    </lineage>
</organism>
<dbReference type="Proteomes" id="UP000016638">
    <property type="component" value="Unassembled WGS sequence"/>
</dbReference>
<reference evidence="1 2" key="1">
    <citation type="submission" date="2013-08" db="EMBL/GenBank/DDBJ databases">
        <authorList>
            <person name="Durkin A.S."/>
            <person name="Haft D.R."/>
            <person name="McCorrison J."/>
            <person name="Torralba M."/>
            <person name="Gillis M."/>
            <person name="Haft D.H."/>
            <person name="Methe B."/>
            <person name="Sutton G."/>
            <person name="Nelson K.E."/>
        </authorList>
    </citation>
    <scope>NUCLEOTIDE SEQUENCE [LARGE SCALE GENOMIC DNA]</scope>
    <source>
        <strain evidence="1 2">F0195</strain>
    </source>
</reference>
<dbReference type="EMBL" id="AWEZ01000008">
    <property type="protein sequence ID" value="ERL10496.1"/>
    <property type="molecule type" value="Genomic_DNA"/>
</dbReference>
<proteinExistence type="predicted"/>
<sequence>MPLRPHTAAKMDYTPLNRQIELRSKATSFLGIGSYGELTVGSGGIEYVSDANKRDYIQIPWAEVDRVSAPVMFKGRYLPRFTVMTRASGEFAFSTRDNKRTLRAIREHIGAERLVRAPSMSSSIAGGIKGLVSRLVGRHGDMPQR</sequence>
<evidence type="ECO:0000313" key="2">
    <source>
        <dbReference type="Proteomes" id="UP000016638"/>
    </source>
</evidence>
<dbReference type="InterPro" id="IPR010360">
    <property type="entry name" value="DUF956"/>
</dbReference>
<gene>
    <name evidence="1" type="ORF">HMPREF1316_2027</name>
</gene>
<accession>U2VD35</accession>
<keyword evidence="2" id="KW-1185">Reference proteome</keyword>
<comment type="caution">
    <text evidence="1">The sequence shown here is derived from an EMBL/GenBank/DDBJ whole genome shotgun (WGS) entry which is preliminary data.</text>
</comment>
<dbReference type="AlphaFoldDB" id="U2VD35"/>
<evidence type="ECO:0000313" key="1">
    <source>
        <dbReference type="EMBL" id="ERL10496.1"/>
    </source>
</evidence>
<dbReference type="Pfam" id="PF06115">
    <property type="entry name" value="DUF956"/>
    <property type="match status" value="1"/>
</dbReference>
<dbReference type="PATRIC" id="fig|1125712.3.peg.230"/>
<name>U2VD35_9ACTN</name>
<protein>
    <submittedName>
        <fullName evidence="1">PF06115 domain protein</fullName>
    </submittedName>
</protein>
<dbReference type="STRING" id="1125712.HMPREF1316_2027"/>
<dbReference type="eggNOG" id="COG4687">
    <property type="taxonomic scope" value="Bacteria"/>
</dbReference>